<dbReference type="Proteomes" id="UP000285310">
    <property type="component" value="Unassembled WGS sequence"/>
</dbReference>
<name>A0A423PEU3_9GAMM</name>
<dbReference type="InParanoid" id="A0A423PEU3"/>
<proteinExistence type="predicted"/>
<reference evidence="1 2" key="1">
    <citation type="submission" date="2013-10" db="EMBL/GenBank/DDBJ databases">
        <title>Salinisphaera japonica YTM-1 Genome Sequencing.</title>
        <authorList>
            <person name="Lai Q."/>
            <person name="Li C."/>
            <person name="Shao Z."/>
        </authorList>
    </citation>
    <scope>NUCLEOTIDE SEQUENCE [LARGE SCALE GENOMIC DNA]</scope>
    <source>
        <strain evidence="1 2">YTM-1</strain>
    </source>
</reference>
<accession>A0A423PEU3</accession>
<organism evidence="1 2">
    <name type="scientific">Salinisphaera japonica YTM-1</name>
    <dbReference type="NCBI Taxonomy" id="1209778"/>
    <lineage>
        <taxon>Bacteria</taxon>
        <taxon>Pseudomonadati</taxon>
        <taxon>Pseudomonadota</taxon>
        <taxon>Gammaproteobacteria</taxon>
        <taxon>Salinisphaerales</taxon>
        <taxon>Salinisphaeraceae</taxon>
        <taxon>Salinisphaera</taxon>
    </lineage>
</organism>
<dbReference type="AlphaFoldDB" id="A0A423PEU3"/>
<sequence>MLIVGIALMAGCGSDVGPSVDEVRPDLQDRMDARFHGVIRLLDFENAQRKALSEDRVQFHVSTTYVLDEDRLDALQKKEHARGRLLVPT</sequence>
<evidence type="ECO:0000313" key="1">
    <source>
        <dbReference type="EMBL" id="ROO24159.1"/>
    </source>
</evidence>
<protein>
    <submittedName>
        <fullName evidence="1">Uncharacterized protein</fullName>
    </submittedName>
</protein>
<keyword evidence="2" id="KW-1185">Reference proteome</keyword>
<comment type="caution">
    <text evidence="1">The sequence shown here is derived from an EMBL/GenBank/DDBJ whole genome shotgun (WGS) entry which is preliminary data.</text>
</comment>
<gene>
    <name evidence="1" type="ORF">SAJA_14725</name>
</gene>
<evidence type="ECO:0000313" key="2">
    <source>
        <dbReference type="Proteomes" id="UP000285310"/>
    </source>
</evidence>
<dbReference type="EMBL" id="AYKG01000068">
    <property type="protein sequence ID" value="ROO24159.1"/>
    <property type="molecule type" value="Genomic_DNA"/>
</dbReference>